<dbReference type="Proteomes" id="UP000275473">
    <property type="component" value="Unassembled WGS sequence"/>
</dbReference>
<dbReference type="AlphaFoldDB" id="A0A3M8PBT1"/>
<proteinExistence type="predicted"/>
<evidence type="ECO:0000313" key="2">
    <source>
        <dbReference type="Proteomes" id="UP000275473"/>
    </source>
</evidence>
<evidence type="ECO:0000313" key="1">
    <source>
        <dbReference type="EMBL" id="RNF41169.1"/>
    </source>
</evidence>
<comment type="caution">
    <text evidence="1">The sequence shown here is derived from an EMBL/GenBank/DDBJ whole genome shotgun (WGS) entry which is preliminary data.</text>
</comment>
<organism evidence="1 2">
    <name type="scientific">Planococcus salinus</name>
    <dbReference type="NCBI Taxonomy" id="1848460"/>
    <lineage>
        <taxon>Bacteria</taxon>
        <taxon>Bacillati</taxon>
        <taxon>Bacillota</taxon>
        <taxon>Bacilli</taxon>
        <taxon>Bacillales</taxon>
        <taxon>Caryophanaceae</taxon>
        <taxon>Planococcus</taxon>
    </lineage>
</organism>
<name>A0A3M8PBT1_9BACL</name>
<accession>A0A3M8PBT1</accession>
<sequence>MLLYRCASFVAKTLTELSSANVFPARTARAEDPGLSKAKVAAEAVPAESVRLKRNEEVRRKFLDSHKSCSQIEAASSDQVIRVFIFS</sequence>
<protein>
    <submittedName>
        <fullName evidence="1">Uncharacterized protein</fullName>
    </submittedName>
</protein>
<gene>
    <name evidence="1" type="ORF">EEX84_02135</name>
</gene>
<dbReference type="EMBL" id="RIAX01000001">
    <property type="protein sequence ID" value="RNF41169.1"/>
    <property type="molecule type" value="Genomic_DNA"/>
</dbReference>
<keyword evidence="2" id="KW-1185">Reference proteome</keyword>
<reference evidence="1 2" key="1">
    <citation type="journal article" date="2018" name="Int. J. Syst. Evol. Microbiol.">
        <title>Planococcus salinus sp. nov., a moderately halophilic bacterium isolated from a saline-alkali soil.</title>
        <authorList>
            <person name="Gan L."/>
        </authorList>
    </citation>
    <scope>NUCLEOTIDE SEQUENCE [LARGE SCALE GENOMIC DNA]</scope>
    <source>
        <strain evidence="1 2">LCB217</strain>
    </source>
</reference>